<dbReference type="Gene3D" id="3.30.420.40">
    <property type="match status" value="2"/>
</dbReference>
<protein>
    <submittedName>
        <fullName evidence="1">Uncharacterized protein</fullName>
    </submittedName>
</protein>
<dbReference type="PANTHER" id="PTHR14187:SF82">
    <property type="entry name" value="FAMILY CHAPERONE, PUTATIVE (AFU_ORTHOLOGUE AFUA_7G08575)-RELATED"/>
    <property type="match status" value="1"/>
</dbReference>
<proteinExistence type="predicted"/>
<organism evidence="1 2">
    <name type="scientific">Neonectria punicea</name>
    <dbReference type="NCBI Taxonomy" id="979145"/>
    <lineage>
        <taxon>Eukaryota</taxon>
        <taxon>Fungi</taxon>
        <taxon>Dikarya</taxon>
        <taxon>Ascomycota</taxon>
        <taxon>Pezizomycotina</taxon>
        <taxon>Sordariomycetes</taxon>
        <taxon>Hypocreomycetidae</taxon>
        <taxon>Hypocreales</taxon>
        <taxon>Nectriaceae</taxon>
        <taxon>Neonectria</taxon>
    </lineage>
</organism>
<comment type="caution">
    <text evidence="1">The sequence shown here is derived from an EMBL/GenBank/DDBJ whole genome shotgun (WGS) entry which is preliminary data.</text>
</comment>
<reference evidence="1 2" key="1">
    <citation type="journal article" date="2025" name="Microbiol. Resour. Announc.">
        <title>Draft genome sequences for Neonectria magnoliae and Neonectria punicea, canker pathogens of Liriodendron tulipifera and Acer saccharum in West Virginia.</title>
        <authorList>
            <person name="Petronek H.M."/>
            <person name="Kasson M.T."/>
            <person name="Metheny A.M."/>
            <person name="Stauder C.M."/>
            <person name="Lovett B."/>
            <person name="Lynch S.C."/>
            <person name="Garnas J.R."/>
            <person name="Kasson L.R."/>
            <person name="Stajich J.E."/>
        </authorList>
    </citation>
    <scope>NUCLEOTIDE SEQUENCE [LARGE SCALE GENOMIC DNA]</scope>
    <source>
        <strain evidence="1 2">NRRL 64653</strain>
    </source>
</reference>
<dbReference type="Gene3D" id="3.90.640.10">
    <property type="entry name" value="Actin, Chain A, domain 4"/>
    <property type="match status" value="1"/>
</dbReference>
<evidence type="ECO:0000313" key="1">
    <source>
        <dbReference type="EMBL" id="KAK7424030.1"/>
    </source>
</evidence>
<dbReference type="Proteomes" id="UP001498476">
    <property type="component" value="Unassembled WGS sequence"/>
</dbReference>
<accession>A0ABR1HS58</accession>
<dbReference type="PANTHER" id="PTHR14187">
    <property type="entry name" value="ALPHA KINASE/ELONGATION FACTOR 2 KINASE"/>
    <property type="match status" value="1"/>
</dbReference>
<dbReference type="InterPro" id="IPR043129">
    <property type="entry name" value="ATPase_NBD"/>
</dbReference>
<evidence type="ECO:0000313" key="2">
    <source>
        <dbReference type="Proteomes" id="UP001498476"/>
    </source>
</evidence>
<dbReference type="SUPFAM" id="SSF53067">
    <property type="entry name" value="Actin-like ATPase domain"/>
    <property type="match status" value="2"/>
</dbReference>
<gene>
    <name evidence="1" type="ORF">QQX98_000640</name>
</gene>
<dbReference type="CDD" id="cd10170">
    <property type="entry name" value="ASKHA_NBD_HSP70"/>
    <property type="match status" value="1"/>
</dbReference>
<dbReference type="EMBL" id="JAZAVJ010000006">
    <property type="protein sequence ID" value="KAK7424030.1"/>
    <property type="molecule type" value="Genomic_DNA"/>
</dbReference>
<keyword evidence="2" id="KW-1185">Reference proteome</keyword>
<sequence>MSYQRVPAQWEHEPRFIICVDYGTTFSGVAWTLTTGETPTLADVNVVANWGRIAQKVPSLYTYSSSEGELWGYDIGDNAYVIRWSKLDLEAPRRIDALLALKRTIQEAACLSFDSQNVLSSHIPRHLIKSTSDVITDYLMEVANATRLDIENKRDPETLRQFPIDLVITHPAEWDHRARNLTFRAVNEAFRHIFHEIENSDGVVRLATEPEACAQFTMRCGQDQNLNRLKKGECFIVVDAGGGTVDLVSYIVEQVEPTFEVRKITDVCGRKCGASRIDESFTRFLQERLGEDYDQLQNTDGTLPEQHGRGSHFILNRRRQILLNRFQEIKHTFEGPPSRGRGQPDRVEMLDLIEGVGPENDPDKGIQHGQLQISSADLVTMFRESTDGTIELITQQLTLVDQKRLKVKTIFLSGGFSESPYLQNRLRVLARGWRINLAYGNDRWSAVAQGGVLMGLGLGCRPPPPCKECPLNIGVVLAERWTLYNHDPAQRYIDAFDKVPRAKESIKWLVARGDLITQDEGIEITQSIVKKLSANGNRAGIVTLVFAEFEATTQPPVRFEDIPLSGRRWTKDLEFDLGSAPLDRVPNQRYFQGEMELDVTVTQQGVQCVLLTGRTKDFMGRTGAPGTILASHAESFGNPTE</sequence>
<name>A0ABR1HS58_9HYPO</name>